<dbReference type="RefSeq" id="WP_345024287.1">
    <property type="nucleotide sequence ID" value="NZ_BAABDO010000111.1"/>
</dbReference>
<feature type="domain" description="HTH cro/C1-type" evidence="1">
    <location>
        <begin position="21"/>
        <end position="74"/>
    </location>
</feature>
<evidence type="ECO:0000313" key="3">
    <source>
        <dbReference type="Proteomes" id="UP001500266"/>
    </source>
</evidence>
<reference evidence="3" key="1">
    <citation type="journal article" date="2019" name="Int. J. Syst. Evol. Microbiol.">
        <title>The Global Catalogue of Microorganisms (GCM) 10K type strain sequencing project: providing services to taxonomists for standard genome sequencing and annotation.</title>
        <authorList>
            <consortium name="The Broad Institute Genomics Platform"/>
            <consortium name="The Broad Institute Genome Sequencing Center for Infectious Disease"/>
            <person name="Wu L."/>
            <person name="Ma J."/>
        </authorList>
    </citation>
    <scope>NUCLEOTIDE SEQUENCE [LARGE SCALE GENOMIC DNA]</scope>
    <source>
        <strain evidence="3">JCM 17316</strain>
    </source>
</reference>
<dbReference type="InterPro" id="IPR001387">
    <property type="entry name" value="Cro/C1-type_HTH"/>
</dbReference>
<dbReference type="SMART" id="SM00530">
    <property type="entry name" value="HTH_XRE"/>
    <property type="match status" value="1"/>
</dbReference>
<dbReference type="PROSITE" id="PS50943">
    <property type="entry name" value="HTH_CROC1"/>
    <property type="match status" value="1"/>
</dbReference>
<dbReference type="Pfam" id="PF19054">
    <property type="entry name" value="DUF5753"/>
    <property type="match status" value="1"/>
</dbReference>
<comment type="caution">
    <text evidence="2">The sequence shown here is derived from an EMBL/GenBank/DDBJ whole genome shotgun (WGS) entry which is preliminary data.</text>
</comment>
<dbReference type="EMBL" id="BAABDO010000111">
    <property type="protein sequence ID" value="GAA4153369.1"/>
    <property type="molecule type" value="Genomic_DNA"/>
</dbReference>
<accession>A0ABP7ZCD8</accession>
<keyword evidence="3" id="KW-1185">Reference proteome</keyword>
<gene>
    <name evidence="2" type="ORF">GCM10022416_52410</name>
</gene>
<protein>
    <submittedName>
        <fullName evidence="2">Helix-turn-helix transcriptional regulator</fullName>
    </submittedName>
</protein>
<sequence length="266" mass="29648">MPQEQGDYTRDPLIRAFGAILRAYREAAGLSRPQLAEALGCGYQWIEKMETGAKPSVASAIDLDTFFGIKEKTFQRMAEEIENAGRQAALLPGFPAFVRLEAKADYIRSFVAQVVPGLLQTERYSRSLIGSGQVRPALDDLVALRMSRQKILSRDKPPRLTFVIDESALRRPIGGPEVMREQLTRLKAMVTGSPTTQVRILPFDHITWAGLDGSFTILGFPDRRDVAHLEGPGSSQLVEDPNRWRTPQYVSISSWARRCRSASLST</sequence>
<evidence type="ECO:0000313" key="2">
    <source>
        <dbReference type="EMBL" id="GAA4153369.1"/>
    </source>
</evidence>
<dbReference type="SUPFAM" id="SSF47413">
    <property type="entry name" value="lambda repressor-like DNA-binding domains"/>
    <property type="match status" value="1"/>
</dbReference>
<dbReference type="InterPro" id="IPR043917">
    <property type="entry name" value="DUF5753"/>
</dbReference>
<dbReference type="Proteomes" id="UP001500266">
    <property type="component" value="Unassembled WGS sequence"/>
</dbReference>
<proteinExistence type="predicted"/>
<dbReference type="Gene3D" id="1.10.260.40">
    <property type="entry name" value="lambda repressor-like DNA-binding domains"/>
    <property type="match status" value="1"/>
</dbReference>
<dbReference type="Pfam" id="PF13560">
    <property type="entry name" value="HTH_31"/>
    <property type="match status" value="1"/>
</dbReference>
<organism evidence="2 3">
    <name type="scientific">Actinomadura keratinilytica</name>
    <dbReference type="NCBI Taxonomy" id="547461"/>
    <lineage>
        <taxon>Bacteria</taxon>
        <taxon>Bacillati</taxon>
        <taxon>Actinomycetota</taxon>
        <taxon>Actinomycetes</taxon>
        <taxon>Streptosporangiales</taxon>
        <taxon>Thermomonosporaceae</taxon>
        <taxon>Actinomadura</taxon>
    </lineage>
</organism>
<name>A0ABP7ZCD8_9ACTN</name>
<dbReference type="InterPro" id="IPR010982">
    <property type="entry name" value="Lambda_DNA-bd_dom_sf"/>
</dbReference>
<dbReference type="CDD" id="cd00093">
    <property type="entry name" value="HTH_XRE"/>
    <property type="match status" value="1"/>
</dbReference>
<evidence type="ECO:0000259" key="1">
    <source>
        <dbReference type="PROSITE" id="PS50943"/>
    </source>
</evidence>